<dbReference type="EMBL" id="JEOB01000002">
    <property type="protein sequence ID" value="EXM39865.1"/>
    <property type="molecule type" value="Genomic_DNA"/>
</dbReference>
<dbReference type="Proteomes" id="UP000021369">
    <property type="component" value="Unassembled WGS sequence"/>
</dbReference>
<dbReference type="Pfam" id="PF00404">
    <property type="entry name" value="Dockerin_1"/>
    <property type="match status" value="1"/>
</dbReference>
<gene>
    <name evidence="3" type="ORF">RASY3_08935</name>
</gene>
<keyword evidence="4" id="KW-1185">Reference proteome</keyword>
<reference evidence="3 4" key="1">
    <citation type="submission" date="2013-06" db="EMBL/GenBank/DDBJ databases">
        <title>Rumen cellulosomics: divergent fiber-degrading strategies revealed by comparative genome-wide analysis of six Ruminococcal strains.</title>
        <authorList>
            <person name="Dassa B."/>
            <person name="Borovok I."/>
            <person name="Lamed R."/>
            <person name="Flint H."/>
            <person name="Yeoman C.J."/>
            <person name="White B."/>
            <person name="Bayer E.A."/>
        </authorList>
    </citation>
    <scope>NUCLEOTIDE SEQUENCE [LARGE SCALE GENOMIC DNA]</scope>
    <source>
        <strain evidence="3 4">SY3</strain>
    </source>
</reference>
<sequence length="593" mass="64879">MILKRTAAVLMAVAMMFGTAAATGSNIINAAAAQDRNGVCSYTYIDVRKDADNNSAAKGWLDGGDAVSILGEKYDSNGTLWYKIQFELLVGYVPADSISVSGSQSADNSSDFESYLDSQAFPESYRIYLRDLHKQHPNWIFKAQHVGIDWDTAVSEETVVGRNLVHNGAPDSWKSRAKGAYDPNTDSWYQLDTGWVAASDGIIKYYLDPRNFLSENYIFMFENLSYDPSVHTRDGVEAILRGTFMDGGYTCPDTGEWFSYADTFMEAAEVSGVSPYHLASRCRNEQGVYGAPQSLGTVAGYENYFNFFDVGAYATSSMTAGQMAARYATNYNDSYMLPWTNQYRSIVGGSIFLGNGYITKDQDTLYLQKFDMTDGGNGYFAHQYMTCVFGQANEAVSLLKAYSDEVLDSAMEFKIPVYNNMPSTRCPKPDSESDNNDYLSSLSISGVTISPAFNSYTDSYTAKVSADTDSINVSAEASSSTSDVYGTGEIALKDGKNTIEISCVSPAGTTRVYKITVSKASKSKKTAVNKTTLKYDINGDGKVNITDIVVVMAHISGKKLMLSANEKNADIDGNGRVNVTDAMLVIRFVKCKI</sequence>
<keyword evidence="1" id="KW-0732">Signal</keyword>
<name>A0A011WS76_RUMAL</name>
<dbReference type="RefSeq" id="WP_037287067.1">
    <property type="nucleotide sequence ID" value="NZ_JEOB01000002.1"/>
</dbReference>
<dbReference type="PATRIC" id="fig|1341156.4.peg.1092"/>
<dbReference type="SUPFAM" id="SSF63446">
    <property type="entry name" value="Type I dockerin domain"/>
    <property type="match status" value="1"/>
</dbReference>
<dbReference type="InterPro" id="IPR002105">
    <property type="entry name" value="Dockerin_1_rpt"/>
</dbReference>
<feature type="signal peptide" evidence="1">
    <location>
        <begin position="1"/>
        <end position="22"/>
    </location>
</feature>
<dbReference type="InterPro" id="IPR018247">
    <property type="entry name" value="EF_Hand_1_Ca_BS"/>
</dbReference>
<dbReference type="PROSITE" id="PS51766">
    <property type="entry name" value="DOCKERIN"/>
    <property type="match status" value="1"/>
</dbReference>
<dbReference type="GO" id="GO:0000272">
    <property type="term" value="P:polysaccharide catabolic process"/>
    <property type="evidence" value="ECO:0007669"/>
    <property type="project" value="InterPro"/>
</dbReference>
<protein>
    <submittedName>
        <fullName evidence="3">Type 1 dockerin</fullName>
    </submittedName>
</protein>
<evidence type="ECO:0000256" key="1">
    <source>
        <dbReference type="SAM" id="SignalP"/>
    </source>
</evidence>
<accession>A0A011WS76</accession>
<dbReference type="Gene3D" id="2.30.30.40">
    <property type="entry name" value="SH3 Domains"/>
    <property type="match status" value="1"/>
</dbReference>
<proteinExistence type="predicted"/>
<dbReference type="InterPro" id="IPR016134">
    <property type="entry name" value="Dockerin_dom"/>
</dbReference>
<feature type="chain" id="PRO_5039265773" evidence="1">
    <location>
        <begin position="23"/>
        <end position="593"/>
    </location>
</feature>
<dbReference type="Gene3D" id="1.10.1330.10">
    <property type="entry name" value="Dockerin domain"/>
    <property type="match status" value="1"/>
</dbReference>
<evidence type="ECO:0000313" key="3">
    <source>
        <dbReference type="EMBL" id="EXM39865.1"/>
    </source>
</evidence>
<comment type="caution">
    <text evidence="3">The sequence shown here is derived from an EMBL/GenBank/DDBJ whole genome shotgun (WGS) entry which is preliminary data.</text>
</comment>
<dbReference type="AlphaFoldDB" id="A0A011WS76"/>
<dbReference type="OrthoDB" id="9816557at2"/>
<dbReference type="Pfam" id="PF12733">
    <property type="entry name" value="Cadherin-like"/>
    <property type="match status" value="1"/>
</dbReference>
<organism evidence="3 4">
    <name type="scientific">Ruminococcus albus SY3</name>
    <dbReference type="NCBI Taxonomy" id="1341156"/>
    <lineage>
        <taxon>Bacteria</taxon>
        <taxon>Bacillati</taxon>
        <taxon>Bacillota</taxon>
        <taxon>Clostridia</taxon>
        <taxon>Eubacteriales</taxon>
        <taxon>Oscillospiraceae</taxon>
        <taxon>Ruminococcus</taxon>
    </lineage>
</organism>
<dbReference type="GO" id="GO:0004553">
    <property type="term" value="F:hydrolase activity, hydrolyzing O-glycosyl compounds"/>
    <property type="evidence" value="ECO:0007669"/>
    <property type="project" value="InterPro"/>
</dbReference>
<dbReference type="CDD" id="cd14256">
    <property type="entry name" value="Dockerin_I"/>
    <property type="match status" value="1"/>
</dbReference>
<evidence type="ECO:0000259" key="2">
    <source>
        <dbReference type="PROSITE" id="PS51766"/>
    </source>
</evidence>
<dbReference type="PROSITE" id="PS00018">
    <property type="entry name" value="EF_HAND_1"/>
    <property type="match status" value="1"/>
</dbReference>
<dbReference type="InterPro" id="IPR036439">
    <property type="entry name" value="Dockerin_dom_sf"/>
</dbReference>
<dbReference type="InterPro" id="IPR025883">
    <property type="entry name" value="Cadherin-like_domain"/>
</dbReference>
<evidence type="ECO:0000313" key="4">
    <source>
        <dbReference type="Proteomes" id="UP000021369"/>
    </source>
</evidence>
<feature type="domain" description="Dockerin" evidence="2">
    <location>
        <begin position="530"/>
        <end position="593"/>
    </location>
</feature>